<dbReference type="GO" id="GO:0000287">
    <property type="term" value="F:magnesium ion binding"/>
    <property type="evidence" value="ECO:0007669"/>
    <property type="project" value="UniProtKB-UniRule"/>
</dbReference>
<dbReference type="Pfam" id="PF01202">
    <property type="entry name" value="SKI"/>
    <property type="match status" value="1"/>
</dbReference>
<comment type="caution">
    <text evidence="8">The sequence shown here is derived from an EMBL/GenBank/DDBJ whole genome shotgun (WGS) entry which is preliminary data.</text>
</comment>
<dbReference type="GO" id="GO:0004765">
    <property type="term" value="F:shikimate kinase activity"/>
    <property type="evidence" value="ECO:0007669"/>
    <property type="project" value="UniProtKB-UniRule"/>
</dbReference>
<feature type="binding site" evidence="7">
    <location>
        <position position="132"/>
    </location>
    <ligand>
        <name>substrate</name>
    </ligand>
</feature>
<dbReference type="SUPFAM" id="SSF52540">
    <property type="entry name" value="P-loop containing nucleoside triphosphate hydrolases"/>
    <property type="match status" value="1"/>
</dbReference>
<comment type="function">
    <text evidence="7">Catalyzes the specific phosphorylation of the 3-hydroxyl group of shikimic acid using ATP as a cosubstrate.</text>
</comment>
<keyword evidence="9" id="KW-1185">Reference proteome</keyword>
<dbReference type="GO" id="GO:0008652">
    <property type="term" value="P:amino acid biosynthetic process"/>
    <property type="evidence" value="ECO:0007669"/>
    <property type="project" value="UniProtKB-KW"/>
</dbReference>
<protein>
    <recommendedName>
        <fullName evidence="7">Shikimate kinase</fullName>
        <shortName evidence="7">SK</shortName>
        <ecNumber evidence="7">2.7.1.71</ecNumber>
    </recommendedName>
</protein>
<keyword evidence="1 7" id="KW-0028">Amino-acid biosynthesis</keyword>
<keyword evidence="2 7" id="KW-0808">Transferase</keyword>
<comment type="catalytic activity">
    <reaction evidence="7">
        <text>shikimate + ATP = 3-phosphoshikimate + ADP + H(+)</text>
        <dbReference type="Rhea" id="RHEA:13121"/>
        <dbReference type="ChEBI" id="CHEBI:15378"/>
        <dbReference type="ChEBI" id="CHEBI:30616"/>
        <dbReference type="ChEBI" id="CHEBI:36208"/>
        <dbReference type="ChEBI" id="CHEBI:145989"/>
        <dbReference type="ChEBI" id="CHEBI:456216"/>
        <dbReference type="EC" id="2.7.1.71"/>
    </reaction>
</comment>
<gene>
    <name evidence="7" type="primary">aroK</name>
    <name evidence="8" type="ORF">BCM02_109371</name>
</gene>
<evidence type="ECO:0000256" key="3">
    <source>
        <dbReference type="ARBA" id="ARBA00022741"/>
    </source>
</evidence>
<dbReference type="GO" id="GO:0009423">
    <property type="term" value="P:chorismate biosynthetic process"/>
    <property type="evidence" value="ECO:0007669"/>
    <property type="project" value="UniProtKB-UniRule"/>
</dbReference>
<comment type="subcellular location">
    <subcellularLocation>
        <location evidence="7">Cytoplasm</location>
    </subcellularLocation>
</comment>
<evidence type="ECO:0000256" key="7">
    <source>
        <dbReference type="HAMAP-Rule" id="MF_00109"/>
    </source>
</evidence>
<dbReference type="InterPro" id="IPR000623">
    <property type="entry name" value="Shikimate_kinase/TSH1"/>
</dbReference>
<name>A0A5S5C0W0_9BACL</name>
<feature type="binding site" evidence="7">
    <location>
        <position position="14"/>
    </location>
    <ligand>
        <name>Mg(2+)</name>
        <dbReference type="ChEBI" id="CHEBI:18420"/>
    </ligand>
</feature>
<dbReference type="PANTHER" id="PTHR21087">
    <property type="entry name" value="SHIKIMATE KINASE"/>
    <property type="match status" value="1"/>
</dbReference>
<dbReference type="OrthoDB" id="9800332at2"/>
<evidence type="ECO:0000256" key="4">
    <source>
        <dbReference type="ARBA" id="ARBA00022777"/>
    </source>
</evidence>
<dbReference type="PRINTS" id="PR01100">
    <property type="entry name" value="SHIKIMTKNASE"/>
</dbReference>
<dbReference type="InterPro" id="IPR027417">
    <property type="entry name" value="P-loop_NTPase"/>
</dbReference>
<dbReference type="GO" id="GO:0009073">
    <property type="term" value="P:aromatic amino acid family biosynthetic process"/>
    <property type="evidence" value="ECO:0007669"/>
    <property type="project" value="UniProtKB-KW"/>
</dbReference>
<accession>A0A5S5C0W0</accession>
<feature type="binding site" evidence="7">
    <location>
        <position position="32"/>
    </location>
    <ligand>
        <name>substrate</name>
    </ligand>
</feature>
<dbReference type="Gene3D" id="3.40.50.300">
    <property type="entry name" value="P-loop containing nucleotide triphosphate hydrolases"/>
    <property type="match status" value="1"/>
</dbReference>
<keyword evidence="7" id="KW-0460">Magnesium</keyword>
<dbReference type="InterPro" id="IPR031322">
    <property type="entry name" value="Shikimate/glucono_kinase"/>
</dbReference>
<evidence type="ECO:0000256" key="5">
    <source>
        <dbReference type="ARBA" id="ARBA00022840"/>
    </source>
</evidence>
<keyword evidence="5 7" id="KW-0067">ATP-binding</keyword>
<evidence type="ECO:0000256" key="2">
    <source>
        <dbReference type="ARBA" id="ARBA00022679"/>
    </source>
</evidence>
<evidence type="ECO:0000313" key="8">
    <source>
        <dbReference type="EMBL" id="TYP72092.1"/>
    </source>
</evidence>
<keyword evidence="6 7" id="KW-0057">Aromatic amino acid biosynthesis</keyword>
<keyword evidence="7" id="KW-0479">Metal-binding</keyword>
<dbReference type="GO" id="GO:0005829">
    <property type="term" value="C:cytosol"/>
    <property type="evidence" value="ECO:0007669"/>
    <property type="project" value="TreeGrafter"/>
</dbReference>
<dbReference type="AlphaFoldDB" id="A0A5S5C0W0"/>
<dbReference type="RefSeq" id="WP_148931689.1">
    <property type="nucleotide sequence ID" value="NZ_VNHS01000009.1"/>
</dbReference>
<evidence type="ECO:0000256" key="1">
    <source>
        <dbReference type="ARBA" id="ARBA00022605"/>
    </source>
</evidence>
<proteinExistence type="inferred from homology"/>
<dbReference type="EMBL" id="VNHS01000009">
    <property type="protein sequence ID" value="TYP72092.1"/>
    <property type="molecule type" value="Genomic_DNA"/>
</dbReference>
<comment type="caution">
    <text evidence="7">Lacks conserved residue(s) required for the propagation of feature annotation.</text>
</comment>
<comment type="subunit">
    <text evidence="7">Monomer.</text>
</comment>
<dbReference type="UniPathway" id="UPA00053">
    <property type="reaction ID" value="UER00088"/>
</dbReference>
<feature type="binding site" evidence="7">
    <location>
        <begin position="10"/>
        <end position="15"/>
    </location>
    <ligand>
        <name>ATP</name>
        <dbReference type="ChEBI" id="CHEBI:30616"/>
    </ligand>
</feature>
<reference evidence="8 9" key="1">
    <citation type="submission" date="2019-07" db="EMBL/GenBank/DDBJ databases">
        <title>Genomic Encyclopedia of Type Strains, Phase III (KMG-III): the genomes of soil and plant-associated and newly described type strains.</title>
        <authorList>
            <person name="Whitman W."/>
        </authorList>
    </citation>
    <scope>NUCLEOTIDE SEQUENCE [LARGE SCALE GENOMIC DNA]</scope>
    <source>
        <strain evidence="8 9">BL24</strain>
    </source>
</reference>
<dbReference type="CDD" id="cd00464">
    <property type="entry name" value="SK"/>
    <property type="match status" value="1"/>
</dbReference>
<comment type="cofactor">
    <cofactor evidence="7">
        <name>Mg(2+)</name>
        <dbReference type="ChEBI" id="CHEBI:18420"/>
    </cofactor>
    <text evidence="7">Binds 1 Mg(2+) ion per subunit.</text>
</comment>
<dbReference type="EC" id="2.7.1.71" evidence="7"/>
<dbReference type="GO" id="GO:0005524">
    <property type="term" value="F:ATP binding"/>
    <property type="evidence" value="ECO:0007669"/>
    <property type="project" value="UniProtKB-UniRule"/>
</dbReference>
<organism evidence="8 9">
    <name type="scientific">Paenibacillus methanolicus</name>
    <dbReference type="NCBI Taxonomy" id="582686"/>
    <lineage>
        <taxon>Bacteria</taxon>
        <taxon>Bacillati</taxon>
        <taxon>Bacillota</taxon>
        <taxon>Bacilli</taxon>
        <taxon>Bacillales</taxon>
        <taxon>Paenibacillaceae</taxon>
        <taxon>Paenibacillus</taxon>
    </lineage>
</organism>
<comment type="similarity">
    <text evidence="7">Belongs to the shikimate kinase family.</text>
</comment>
<dbReference type="Proteomes" id="UP000323257">
    <property type="component" value="Unassembled WGS sequence"/>
</dbReference>
<dbReference type="HAMAP" id="MF_00109">
    <property type="entry name" value="Shikimate_kinase"/>
    <property type="match status" value="1"/>
</dbReference>
<evidence type="ECO:0000256" key="6">
    <source>
        <dbReference type="ARBA" id="ARBA00023141"/>
    </source>
</evidence>
<sequence>MNIVLVGMSGAGKSTLGVLLAKAIGMDFVDTDIIIQQREGRLLQEIIDRDGMEEFMWIEEEAVSELQLTNCVISTGGSVIYSEVAMAALRQRGQVLYLHVTFEEIAKRLGNISTRGIVMRKDNSLQDVYEERVPLYKKYSDTTIDCSSKDIEQCVGEMMELIHKT</sequence>
<keyword evidence="3 7" id="KW-0547">Nucleotide-binding</keyword>
<comment type="pathway">
    <text evidence="7">Metabolic intermediate biosynthesis; chorismate biosynthesis; chorismate from D-erythrose 4-phosphate and phosphoenolpyruvate: step 5/7.</text>
</comment>
<dbReference type="PANTHER" id="PTHR21087:SF16">
    <property type="entry name" value="SHIKIMATE KINASE 1, CHLOROPLASTIC"/>
    <property type="match status" value="1"/>
</dbReference>
<feature type="binding site" evidence="7">
    <location>
        <position position="115"/>
    </location>
    <ligand>
        <name>ATP</name>
        <dbReference type="ChEBI" id="CHEBI:30616"/>
    </ligand>
</feature>
<keyword evidence="7" id="KW-0963">Cytoplasm</keyword>
<keyword evidence="4 7" id="KW-0418">Kinase</keyword>
<evidence type="ECO:0000313" key="9">
    <source>
        <dbReference type="Proteomes" id="UP000323257"/>
    </source>
</evidence>
<feature type="binding site" evidence="7">
    <location>
        <position position="77"/>
    </location>
    <ligand>
        <name>substrate</name>
    </ligand>
</feature>